<dbReference type="OrthoDB" id="2019149at2759"/>
<name>A0A6A6B0S8_9PEZI</name>
<evidence type="ECO:0000256" key="6">
    <source>
        <dbReference type="ARBA" id="ARBA00022729"/>
    </source>
</evidence>
<dbReference type="GO" id="GO:0045490">
    <property type="term" value="P:pectin catabolic process"/>
    <property type="evidence" value="ECO:0007669"/>
    <property type="project" value="UniProtKB-UniPathway"/>
</dbReference>
<feature type="domain" description="Pectinesterase catalytic" evidence="12">
    <location>
        <begin position="42"/>
        <end position="297"/>
    </location>
</feature>
<sequence length="323" mass="33833">MHIPTVLTLFLSALPALSSPLKKRVSRTTAPAGCLTIGASNASHSTLSSALNALGASGGAACIFMHAGTYTEQVTLNYSGGLTIYGETTDSSTYAQNTVTITHTISSPDAGGLDKSSTVNIVADGVALYNINISNGYGKGAQAVALTANADRLGFYACAFSGYQDTLYAKHGTQYYSNSHIVGAKDYVFGAAAAWFGECVLESIGQGTITASSREADSPENTWYVFDHSTVTGASDLDGKVYLGRPWRVLARVAFQNSKLGAVVNKAGWKPMAEGATPAFYEFNNEGAGADTGEREYLSELAAAVDRETVLGSDALSWIDTSY</sequence>
<keyword evidence="14" id="KW-1185">Reference proteome</keyword>
<dbReference type="EMBL" id="ML995511">
    <property type="protein sequence ID" value="KAF2136824.1"/>
    <property type="molecule type" value="Genomic_DNA"/>
</dbReference>
<gene>
    <name evidence="13" type="ORF">K452DRAFT_302427</name>
</gene>
<dbReference type="GO" id="GO:0042545">
    <property type="term" value="P:cell wall modification"/>
    <property type="evidence" value="ECO:0007669"/>
    <property type="project" value="InterPro"/>
</dbReference>
<dbReference type="Gene3D" id="2.160.20.10">
    <property type="entry name" value="Single-stranded right-handed beta-helix, Pectin lyase-like"/>
    <property type="match status" value="1"/>
</dbReference>
<dbReference type="GO" id="GO:0030599">
    <property type="term" value="F:pectinesterase activity"/>
    <property type="evidence" value="ECO:0007669"/>
    <property type="project" value="UniProtKB-EC"/>
</dbReference>
<reference evidence="13" key="1">
    <citation type="journal article" date="2020" name="Stud. Mycol.">
        <title>101 Dothideomycetes genomes: a test case for predicting lifestyles and emergence of pathogens.</title>
        <authorList>
            <person name="Haridas S."/>
            <person name="Albert R."/>
            <person name="Binder M."/>
            <person name="Bloem J."/>
            <person name="Labutti K."/>
            <person name="Salamov A."/>
            <person name="Andreopoulos B."/>
            <person name="Baker S."/>
            <person name="Barry K."/>
            <person name="Bills G."/>
            <person name="Bluhm B."/>
            <person name="Cannon C."/>
            <person name="Castanera R."/>
            <person name="Culley D."/>
            <person name="Daum C."/>
            <person name="Ezra D."/>
            <person name="Gonzalez J."/>
            <person name="Henrissat B."/>
            <person name="Kuo A."/>
            <person name="Liang C."/>
            <person name="Lipzen A."/>
            <person name="Lutzoni F."/>
            <person name="Magnuson J."/>
            <person name="Mondo S."/>
            <person name="Nolan M."/>
            <person name="Ohm R."/>
            <person name="Pangilinan J."/>
            <person name="Park H.-J."/>
            <person name="Ramirez L."/>
            <person name="Alfaro M."/>
            <person name="Sun H."/>
            <person name="Tritt A."/>
            <person name="Yoshinaga Y."/>
            <person name="Zwiers L.-H."/>
            <person name="Turgeon B."/>
            <person name="Goodwin S."/>
            <person name="Spatafora J."/>
            <person name="Crous P."/>
            <person name="Grigoriev I."/>
        </authorList>
    </citation>
    <scope>NUCLEOTIDE SEQUENCE</scope>
    <source>
        <strain evidence="13">CBS 121167</strain>
    </source>
</reference>
<evidence type="ECO:0000256" key="11">
    <source>
        <dbReference type="SAM" id="SignalP"/>
    </source>
</evidence>
<evidence type="ECO:0000256" key="4">
    <source>
        <dbReference type="ARBA" id="ARBA00013229"/>
    </source>
</evidence>
<protein>
    <recommendedName>
        <fullName evidence="4">pectinesterase</fullName>
        <ecNumber evidence="4">3.1.1.11</ecNumber>
    </recommendedName>
    <alternativeName>
        <fullName evidence="9">Pectin methylesterase A</fullName>
    </alternativeName>
</protein>
<evidence type="ECO:0000313" key="13">
    <source>
        <dbReference type="EMBL" id="KAF2136824.1"/>
    </source>
</evidence>
<dbReference type="Proteomes" id="UP000799438">
    <property type="component" value="Unassembled WGS sequence"/>
</dbReference>
<dbReference type="InterPro" id="IPR011050">
    <property type="entry name" value="Pectin_lyase_fold/virulence"/>
</dbReference>
<proteinExistence type="inferred from homology"/>
<organism evidence="13 14">
    <name type="scientific">Aplosporella prunicola CBS 121167</name>
    <dbReference type="NCBI Taxonomy" id="1176127"/>
    <lineage>
        <taxon>Eukaryota</taxon>
        <taxon>Fungi</taxon>
        <taxon>Dikarya</taxon>
        <taxon>Ascomycota</taxon>
        <taxon>Pezizomycotina</taxon>
        <taxon>Dothideomycetes</taxon>
        <taxon>Dothideomycetes incertae sedis</taxon>
        <taxon>Botryosphaeriales</taxon>
        <taxon>Aplosporellaceae</taxon>
        <taxon>Aplosporella</taxon>
    </lineage>
</organism>
<dbReference type="SUPFAM" id="SSF51126">
    <property type="entry name" value="Pectin lyase-like"/>
    <property type="match status" value="1"/>
</dbReference>
<evidence type="ECO:0000259" key="12">
    <source>
        <dbReference type="Pfam" id="PF01095"/>
    </source>
</evidence>
<evidence type="ECO:0000256" key="7">
    <source>
        <dbReference type="ARBA" id="ARBA00022801"/>
    </source>
</evidence>
<keyword evidence="8" id="KW-0063">Aspartyl esterase</keyword>
<evidence type="ECO:0000313" key="14">
    <source>
        <dbReference type="Proteomes" id="UP000799438"/>
    </source>
</evidence>
<dbReference type="FunFam" id="2.160.20.10:FF:000014">
    <property type="entry name" value="Pectinesterase"/>
    <property type="match status" value="1"/>
</dbReference>
<dbReference type="GeneID" id="54300083"/>
<dbReference type="AlphaFoldDB" id="A0A6A6B0S8"/>
<feature type="chain" id="PRO_5025444264" description="pectinesterase" evidence="11">
    <location>
        <begin position="19"/>
        <end position="323"/>
    </location>
</feature>
<evidence type="ECO:0000256" key="8">
    <source>
        <dbReference type="ARBA" id="ARBA00023085"/>
    </source>
</evidence>
<dbReference type="Pfam" id="PF01095">
    <property type="entry name" value="Pectinesterase"/>
    <property type="match status" value="1"/>
</dbReference>
<comment type="similarity">
    <text evidence="3">Belongs to the pectinesterase family.</text>
</comment>
<dbReference type="UniPathway" id="UPA00545">
    <property type="reaction ID" value="UER00823"/>
</dbReference>
<comment type="subcellular location">
    <subcellularLocation>
        <location evidence="1">Secreted</location>
    </subcellularLocation>
</comment>
<evidence type="ECO:0000256" key="3">
    <source>
        <dbReference type="ARBA" id="ARBA00008891"/>
    </source>
</evidence>
<accession>A0A6A6B0S8</accession>
<dbReference type="GO" id="GO:0005576">
    <property type="term" value="C:extracellular region"/>
    <property type="evidence" value="ECO:0007669"/>
    <property type="project" value="UniProtKB-SubCell"/>
</dbReference>
<comment type="pathway">
    <text evidence="2">Glycan metabolism; pectin degradation; 2-dehydro-3-deoxy-D-gluconate from pectin: step 1/5.</text>
</comment>
<evidence type="ECO:0000256" key="1">
    <source>
        <dbReference type="ARBA" id="ARBA00004613"/>
    </source>
</evidence>
<dbReference type="PANTHER" id="PTHR31321">
    <property type="entry name" value="ACYL-COA THIOESTER HYDROLASE YBHC-RELATED"/>
    <property type="match status" value="1"/>
</dbReference>
<feature type="signal peptide" evidence="11">
    <location>
        <begin position="1"/>
        <end position="18"/>
    </location>
</feature>
<evidence type="ECO:0000256" key="9">
    <source>
        <dbReference type="ARBA" id="ARBA00042203"/>
    </source>
</evidence>
<keyword evidence="5" id="KW-0964">Secreted</keyword>
<evidence type="ECO:0000256" key="5">
    <source>
        <dbReference type="ARBA" id="ARBA00022525"/>
    </source>
</evidence>
<comment type="catalytic activity">
    <reaction evidence="10">
        <text>[(1-&gt;4)-alpha-D-galacturonosyl methyl ester](n) + n H2O = [(1-&gt;4)-alpha-D-galacturonosyl](n) + n methanol + n H(+)</text>
        <dbReference type="Rhea" id="RHEA:22380"/>
        <dbReference type="Rhea" id="RHEA-COMP:14570"/>
        <dbReference type="Rhea" id="RHEA-COMP:14573"/>
        <dbReference type="ChEBI" id="CHEBI:15377"/>
        <dbReference type="ChEBI" id="CHEBI:15378"/>
        <dbReference type="ChEBI" id="CHEBI:17790"/>
        <dbReference type="ChEBI" id="CHEBI:140522"/>
        <dbReference type="ChEBI" id="CHEBI:140523"/>
        <dbReference type="EC" id="3.1.1.11"/>
    </reaction>
</comment>
<dbReference type="EC" id="3.1.1.11" evidence="4"/>
<keyword evidence="7" id="KW-0378">Hydrolase</keyword>
<dbReference type="InterPro" id="IPR000070">
    <property type="entry name" value="Pectinesterase_cat"/>
</dbReference>
<dbReference type="InterPro" id="IPR012334">
    <property type="entry name" value="Pectin_lyas_fold"/>
</dbReference>
<evidence type="ECO:0000256" key="10">
    <source>
        <dbReference type="ARBA" id="ARBA00047928"/>
    </source>
</evidence>
<evidence type="ECO:0000256" key="2">
    <source>
        <dbReference type="ARBA" id="ARBA00005184"/>
    </source>
</evidence>
<keyword evidence="6 11" id="KW-0732">Signal</keyword>
<dbReference type="RefSeq" id="XP_033392542.1">
    <property type="nucleotide sequence ID" value="XM_033542586.1"/>
</dbReference>
<dbReference type="PANTHER" id="PTHR31321:SF57">
    <property type="entry name" value="PECTINESTERASE 53-RELATED"/>
    <property type="match status" value="1"/>
</dbReference>